<sequence length="315" mass="36612">MIDDRLLDDRLKNQRLMQIFVLDKFKNMITIQNKKLKATFKELGAELISLMNFQTGKEIMWSGNTDFWGGQSPVLFPTVGALKNEQYIFEGKTYELPRHGFARRRVFDIKNSSETEVIFELKSDEESLKIYPFEFSLEIKYALVENKLTVSYQVKNLSEKAMYFSLGAHPGFAIDTKNGLSYNDYEITFSDDEKLEIHPLIDNLISNETETIELENKTLPLSYETFAKDALVMTTMKSRELILRNHKNTDKVIFTFSNFPYFGIWAAKNADFVCLEPWQGIADLENHNQELTEKFGILKLEKNGDWKANWAVEIE</sequence>
<gene>
    <name evidence="4" type="ORF">EIB75_00470</name>
</gene>
<dbReference type="CDD" id="cd09024">
    <property type="entry name" value="Aldose_epim_lacX"/>
    <property type="match status" value="1"/>
</dbReference>
<dbReference type="GO" id="GO:0005975">
    <property type="term" value="P:carbohydrate metabolic process"/>
    <property type="evidence" value="ECO:0007669"/>
    <property type="project" value="InterPro"/>
</dbReference>
<evidence type="ECO:0000256" key="3">
    <source>
        <dbReference type="ARBA" id="ARBA00022837"/>
    </source>
</evidence>
<dbReference type="InterPro" id="IPR008183">
    <property type="entry name" value="Aldose_1/G6P_1-epimerase"/>
</dbReference>
<accession>A0A3G8ZB17</accession>
<evidence type="ECO:0000256" key="1">
    <source>
        <dbReference type="ARBA" id="ARBA00001913"/>
    </source>
</evidence>
<dbReference type="Proteomes" id="UP000272316">
    <property type="component" value="Chromosome"/>
</dbReference>
<reference evidence="5" key="1">
    <citation type="submission" date="2018-11" db="EMBL/GenBank/DDBJ databases">
        <title>Proposal to divide the Flavobacteriaceae and reorganize its genera based on Amino Acid Identity values calculated from whole genome sequences.</title>
        <authorList>
            <person name="Nicholson A.C."/>
            <person name="Gulvik C.A."/>
            <person name="Whitney A.M."/>
            <person name="Sheth M."/>
            <person name="Batra D."/>
            <person name="Pryor J."/>
            <person name="Bernardet J.-F."/>
            <person name="Hugo C."/>
            <person name="Kampfer P."/>
            <person name="Newman J.D."/>
            <person name="McQuiston J.R."/>
        </authorList>
    </citation>
    <scope>NUCLEOTIDE SEQUENCE [LARGE SCALE GENOMIC DNA]</scope>
    <source>
        <strain evidence="5">H6466</strain>
    </source>
</reference>
<protein>
    <submittedName>
        <fullName evidence="4">Aldose 1-epimerase family protein</fullName>
    </submittedName>
</protein>
<evidence type="ECO:0000313" key="5">
    <source>
        <dbReference type="Proteomes" id="UP000272316"/>
    </source>
</evidence>
<dbReference type="EMBL" id="CP034160">
    <property type="protein sequence ID" value="AZI53817.1"/>
    <property type="molecule type" value="Genomic_DNA"/>
</dbReference>
<organism evidence="4 5">
    <name type="scientific">Epilithonimonas vandammei</name>
    <dbReference type="NCBI Taxonomy" id="2487072"/>
    <lineage>
        <taxon>Bacteria</taxon>
        <taxon>Pseudomonadati</taxon>
        <taxon>Bacteroidota</taxon>
        <taxon>Flavobacteriia</taxon>
        <taxon>Flavobacteriales</taxon>
        <taxon>Weeksellaceae</taxon>
        <taxon>Chryseobacterium group</taxon>
        <taxon>Epilithonimonas</taxon>
    </lineage>
</organism>
<dbReference type="PANTHER" id="PTHR11122">
    <property type="entry name" value="APOSPORY-ASSOCIATED PROTEIN C-RELATED"/>
    <property type="match status" value="1"/>
</dbReference>
<dbReference type="KEGG" id="eva:EIB75_00470"/>
<dbReference type="SUPFAM" id="SSF74650">
    <property type="entry name" value="Galactose mutarotase-like"/>
    <property type="match status" value="1"/>
</dbReference>
<dbReference type="GO" id="GO:0016853">
    <property type="term" value="F:isomerase activity"/>
    <property type="evidence" value="ECO:0007669"/>
    <property type="project" value="InterPro"/>
</dbReference>
<dbReference type="InterPro" id="IPR014718">
    <property type="entry name" value="GH-type_carb-bd"/>
</dbReference>
<dbReference type="Gene3D" id="2.70.98.10">
    <property type="match status" value="1"/>
</dbReference>
<comment type="subunit">
    <text evidence="2">Monomer.</text>
</comment>
<name>A0A3G8ZB17_9FLAO</name>
<keyword evidence="3" id="KW-0106">Calcium</keyword>
<dbReference type="Pfam" id="PF01263">
    <property type="entry name" value="Aldose_epim"/>
    <property type="match status" value="1"/>
</dbReference>
<dbReference type="PANTHER" id="PTHR11122:SF13">
    <property type="entry name" value="GLUCOSE-6-PHOSPHATE 1-EPIMERASE"/>
    <property type="match status" value="1"/>
</dbReference>
<dbReference type="GO" id="GO:0030246">
    <property type="term" value="F:carbohydrate binding"/>
    <property type="evidence" value="ECO:0007669"/>
    <property type="project" value="InterPro"/>
</dbReference>
<evidence type="ECO:0000313" key="4">
    <source>
        <dbReference type="EMBL" id="AZI53817.1"/>
    </source>
</evidence>
<dbReference type="AlphaFoldDB" id="A0A3G8ZB17"/>
<comment type="cofactor">
    <cofactor evidence="1">
        <name>Ca(2+)</name>
        <dbReference type="ChEBI" id="CHEBI:29108"/>
    </cofactor>
</comment>
<dbReference type="InterPro" id="IPR037481">
    <property type="entry name" value="LacX"/>
</dbReference>
<evidence type="ECO:0000256" key="2">
    <source>
        <dbReference type="ARBA" id="ARBA00011245"/>
    </source>
</evidence>
<dbReference type="InterPro" id="IPR011013">
    <property type="entry name" value="Gal_mutarotase_sf_dom"/>
</dbReference>
<proteinExistence type="predicted"/>